<dbReference type="PANTHER" id="PTHR23301">
    <property type="entry name" value="CHITIN BINDING PERITROPHIN-A"/>
    <property type="match status" value="1"/>
</dbReference>
<organism evidence="9 10">
    <name type="scientific">Drosophila lebanonensis</name>
    <name type="common">Fruit fly</name>
    <name type="synonym">Scaptodrosophila lebanonensis</name>
    <dbReference type="NCBI Taxonomy" id="7225"/>
    <lineage>
        <taxon>Eukaryota</taxon>
        <taxon>Metazoa</taxon>
        <taxon>Ecdysozoa</taxon>
        <taxon>Arthropoda</taxon>
        <taxon>Hexapoda</taxon>
        <taxon>Insecta</taxon>
        <taxon>Pterygota</taxon>
        <taxon>Neoptera</taxon>
        <taxon>Endopterygota</taxon>
        <taxon>Diptera</taxon>
        <taxon>Brachycera</taxon>
        <taxon>Muscomorpha</taxon>
        <taxon>Ephydroidea</taxon>
        <taxon>Drosophilidae</taxon>
        <taxon>Scaptodrosophila</taxon>
    </lineage>
</organism>
<name>A0A6J2TA91_DROLE</name>
<keyword evidence="9" id="KW-1185">Reference proteome</keyword>
<evidence type="ECO:0000256" key="3">
    <source>
        <dbReference type="ARBA" id="ARBA00022737"/>
    </source>
</evidence>
<dbReference type="PANTHER" id="PTHR23301:SF106">
    <property type="entry name" value="CHITIN-BINDING TYPE-2 DOMAIN-CONTAINING PROTEIN-RELATED"/>
    <property type="match status" value="1"/>
</dbReference>
<feature type="domain" description="Chitin-binding type-2" evidence="8">
    <location>
        <begin position="34"/>
        <end position="91"/>
    </location>
</feature>
<dbReference type="InterPro" id="IPR002557">
    <property type="entry name" value="Chitin-bd_dom"/>
</dbReference>
<gene>
    <name evidence="10" type="primary">LOC115622266</name>
</gene>
<evidence type="ECO:0000256" key="4">
    <source>
        <dbReference type="ARBA" id="ARBA00023157"/>
    </source>
</evidence>
<feature type="region of interest" description="Disordered" evidence="6">
    <location>
        <begin position="346"/>
        <end position="373"/>
    </location>
</feature>
<evidence type="ECO:0000313" key="9">
    <source>
        <dbReference type="Proteomes" id="UP000504634"/>
    </source>
</evidence>
<dbReference type="GeneID" id="115622266"/>
<dbReference type="RefSeq" id="XP_030372028.1">
    <property type="nucleotide sequence ID" value="XM_030516168.1"/>
</dbReference>
<dbReference type="SMART" id="SM00494">
    <property type="entry name" value="ChtBD2"/>
    <property type="match status" value="5"/>
</dbReference>
<dbReference type="OrthoDB" id="9987187at2759"/>
<dbReference type="SUPFAM" id="SSF57625">
    <property type="entry name" value="Invertebrate chitin-binding proteins"/>
    <property type="match status" value="5"/>
</dbReference>
<proteinExistence type="predicted"/>
<dbReference type="GO" id="GO:0008061">
    <property type="term" value="F:chitin binding"/>
    <property type="evidence" value="ECO:0007669"/>
    <property type="project" value="UniProtKB-KW"/>
</dbReference>
<keyword evidence="3" id="KW-0677">Repeat</keyword>
<feature type="chain" id="PRO_5026908547" evidence="7">
    <location>
        <begin position="30"/>
        <end position="373"/>
    </location>
</feature>
<protein>
    <submittedName>
        <fullName evidence="10">Peritrophin-48</fullName>
    </submittedName>
</protein>
<dbReference type="GO" id="GO:0005576">
    <property type="term" value="C:extracellular region"/>
    <property type="evidence" value="ECO:0007669"/>
    <property type="project" value="InterPro"/>
</dbReference>
<sequence>MKLTSTSSVNNLRISLVLLYGLGLTVVSGTFDPQVICTLLANGTKINDPRACNAWIVCVDGEPIGGTCGTDLFYDRESEECVPSSNITCISSNPCAAVQNGFVADPYSCSDYYYCLNGNGTHGQCNSGMNYNPGTEDCIRNFTCTQTMLPDSYCNILPDGVFIKDPTSCNGYQMCWQGVVINGTCPDTFYFSAANGECEYPQNVTCAITEEPLIAKSGECSSAGQFVSDGSTCNGYYYCQQLDNGEMELVHGECASAYFFSAADGGACVPRSQIHCDYDRCAGLGETNIQLANESDDDCTGYAICQSGVSIGSGLCPSDEYFDELTQRCTTQLISYPACALSAASSTSTPQGEQQTVTMINDDTSSDTSATIS</sequence>
<evidence type="ECO:0000313" key="10">
    <source>
        <dbReference type="RefSeq" id="XP_030372028.1"/>
    </source>
</evidence>
<feature type="compositionally biased region" description="Low complexity" evidence="6">
    <location>
        <begin position="362"/>
        <end position="373"/>
    </location>
</feature>
<accession>A0A6J2TA91</accession>
<feature type="compositionally biased region" description="Polar residues" evidence="6">
    <location>
        <begin position="350"/>
        <end position="361"/>
    </location>
</feature>
<dbReference type="AlphaFoldDB" id="A0A6J2TA91"/>
<dbReference type="Pfam" id="PF01607">
    <property type="entry name" value="CBM_14"/>
    <property type="match status" value="4"/>
</dbReference>
<dbReference type="Gene3D" id="2.170.140.10">
    <property type="entry name" value="Chitin binding domain"/>
    <property type="match status" value="3"/>
</dbReference>
<evidence type="ECO:0000256" key="6">
    <source>
        <dbReference type="SAM" id="MobiDB-lite"/>
    </source>
</evidence>
<feature type="signal peptide" evidence="7">
    <location>
        <begin position="1"/>
        <end position="29"/>
    </location>
</feature>
<reference evidence="10" key="1">
    <citation type="submission" date="2025-08" db="UniProtKB">
        <authorList>
            <consortium name="RefSeq"/>
        </authorList>
    </citation>
    <scope>IDENTIFICATION</scope>
    <source>
        <strain evidence="10">11010-0011.00</strain>
        <tissue evidence="10">Whole body</tissue>
    </source>
</reference>
<dbReference type="PROSITE" id="PS50940">
    <property type="entry name" value="CHIT_BIND_II"/>
    <property type="match status" value="5"/>
</dbReference>
<dbReference type="InterPro" id="IPR036508">
    <property type="entry name" value="Chitin-bd_dom_sf"/>
</dbReference>
<keyword evidence="1" id="KW-0147">Chitin-binding</keyword>
<feature type="domain" description="Chitin-binding type-2" evidence="8">
    <location>
        <begin position="278"/>
        <end position="341"/>
    </location>
</feature>
<keyword evidence="4" id="KW-1015">Disulfide bond</keyword>
<keyword evidence="2 7" id="KW-0732">Signal</keyword>
<dbReference type="Proteomes" id="UP000504634">
    <property type="component" value="Unplaced"/>
</dbReference>
<keyword evidence="5" id="KW-0325">Glycoprotein</keyword>
<evidence type="ECO:0000259" key="8">
    <source>
        <dbReference type="PROSITE" id="PS50940"/>
    </source>
</evidence>
<evidence type="ECO:0000256" key="7">
    <source>
        <dbReference type="SAM" id="SignalP"/>
    </source>
</evidence>
<evidence type="ECO:0000256" key="1">
    <source>
        <dbReference type="ARBA" id="ARBA00022669"/>
    </source>
</evidence>
<evidence type="ECO:0000256" key="2">
    <source>
        <dbReference type="ARBA" id="ARBA00022729"/>
    </source>
</evidence>
<feature type="domain" description="Chitin-binding type-2" evidence="8">
    <location>
        <begin position="151"/>
        <end position="208"/>
    </location>
</feature>
<feature type="domain" description="Chitin-binding type-2" evidence="8">
    <location>
        <begin position="217"/>
        <end position="276"/>
    </location>
</feature>
<evidence type="ECO:0000256" key="5">
    <source>
        <dbReference type="ARBA" id="ARBA00023180"/>
    </source>
</evidence>
<dbReference type="InterPro" id="IPR051940">
    <property type="entry name" value="Chitin_bind-dev_reg"/>
</dbReference>
<feature type="domain" description="Chitin-binding type-2" evidence="8">
    <location>
        <begin position="92"/>
        <end position="146"/>
    </location>
</feature>